<feature type="domain" description="J" evidence="2">
    <location>
        <begin position="51"/>
        <end position="86"/>
    </location>
</feature>
<sequence>MSTGTIDPHGEMPGQRHAELSRMGCLAAGDTAARLRPWQRQSGGIGKIKSDYYKVLSLEHSAAVGAEEIKRAFRRLALWCHPDLCPPSLRERVHGEPQHHSTPNADNNVVAKGRINI</sequence>
<evidence type="ECO:0000259" key="2">
    <source>
        <dbReference type="Pfam" id="PF00226"/>
    </source>
</evidence>
<protein>
    <submittedName>
        <fullName evidence="3">Chaperone protein dnaJ 20, chloroplastic-like</fullName>
    </submittedName>
</protein>
<evidence type="ECO:0000256" key="1">
    <source>
        <dbReference type="SAM" id="MobiDB-lite"/>
    </source>
</evidence>
<accession>A0A3L6QLG7</accession>
<organism evidence="3 4">
    <name type="scientific">Panicum miliaceum</name>
    <name type="common">Proso millet</name>
    <name type="synonym">Broomcorn millet</name>
    <dbReference type="NCBI Taxonomy" id="4540"/>
    <lineage>
        <taxon>Eukaryota</taxon>
        <taxon>Viridiplantae</taxon>
        <taxon>Streptophyta</taxon>
        <taxon>Embryophyta</taxon>
        <taxon>Tracheophyta</taxon>
        <taxon>Spermatophyta</taxon>
        <taxon>Magnoliopsida</taxon>
        <taxon>Liliopsida</taxon>
        <taxon>Poales</taxon>
        <taxon>Poaceae</taxon>
        <taxon>PACMAD clade</taxon>
        <taxon>Panicoideae</taxon>
        <taxon>Panicodae</taxon>
        <taxon>Paniceae</taxon>
        <taxon>Panicinae</taxon>
        <taxon>Panicum</taxon>
        <taxon>Panicum sect. Panicum</taxon>
    </lineage>
</organism>
<feature type="region of interest" description="Disordered" evidence="1">
    <location>
        <begin position="91"/>
        <end position="117"/>
    </location>
</feature>
<keyword evidence="4" id="KW-1185">Reference proteome</keyword>
<dbReference type="SUPFAM" id="SSF46565">
    <property type="entry name" value="Chaperone J-domain"/>
    <property type="match status" value="1"/>
</dbReference>
<dbReference type="EMBL" id="PQIB02000011">
    <property type="protein sequence ID" value="RLM84650.1"/>
    <property type="molecule type" value="Genomic_DNA"/>
</dbReference>
<dbReference type="STRING" id="4540.A0A3L6QLG7"/>
<dbReference type="Proteomes" id="UP000275267">
    <property type="component" value="Unassembled WGS sequence"/>
</dbReference>
<dbReference type="Pfam" id="PF00226">
    <property type="entry name" value="DnaJ"/>
    <property type="match status" value="1"/>
</dbReference>
<dbReference type="GO" id="GO:0005783">
    <property type="term" value="C:endoplasmic reticulum"/>
    <property type="evidence" value="ECO:0007669"/>
    <property type="project" value="UniProtKB-ARBA"/>
</dbReference>
<dbReference type="Gene3D" id="1.10.287.110">
    <property type="entry name" value="DnaJ domain"/>
    <property type="match status" value="1"/>
</dbReference>
<dbReference type="InterPro" id="IPR053232">
    <property type="entry name" value="DnaJ_C/III_chloroplastic"/>
</dbReference>
<evidence type="ECO:0000313" key="4">
    <source>
        <dbReference type="Proteomes" id="UP000275267"/>
    </source>
</evidence>
<reference evidence="4" key="1">
    <citation type="journal article" date="2019" name="Nat. Commun.">
        <title>The genome of broomcorn millet.</title>
        <authorList>
            <person name="Zou C."/>
            <person name="Miki D."/>
            <person name="Li D."/>
            <person name="Tang Q."/>
            <person name="Xiao L."/>
            <person name="Rajput S."/>
            <person name="Deng P."/>
            <person name="Jia W."/>
            <person name="Huang R."/>
            <person name="Zhang M."/>
            <person name="Sun Y."/>
            <person name="Hu J."/>
            <person name="Fu X."/>
            <person name="Schnable P.S."/>
            <person name="Li F."/>
            <person name="Zhang H."/>
            <person name="Feng B."/>
            <person name="Zhu X."/>
            <person name="Liu R."/>
            <person name="Schnable J.C."/>
            <person name="Zhu J.-K."/>
            <person name="Zhang H."/>
        </authorList>
    </citation>
    <scope>NUCLEOTIDE SEQUENCE [LARGE SCALE GENOMIC DNA]</scope>
</reference>
<dbReference type="InterPro" id="IPR001623">
    <property type="entry name" value="DnaJ_domain"/>
</dbReference>
<name>A0A3L6QLG7_PANMI</name>
<dbReference type="OrthoDB" id="10250354at2759"/>
<gene>
    <name evidence="3" type="ORF">C2845_PM04G14510</name>
</gene>
<dbReference type="CDD" id="cd06257">
    <property type="entry name" value="DnaJ"/>
    <property type="match status" value="1"/>
</dbReference>
<evidence type="ECO:0000313" key="3">
    <source>
        <dbReference type="EMBL" id="RLM84650.1"/>
    </source>
</evidence>
<dbReference type="GO" id="GO:0009507">
    <property type="term" value="C:chloroplast"/>
    <property type="evidence" value="ECO:0007669"/>
    <property type="project" value="TreeGrafter"/>
</dbReference>
<dbReference type="PANTHER" id="PTHR45090:SF3">
    <property type="entry name" value="OS09G0368800 PROTEIN"/>
    <property type="match status" value="1"/>
</dbReference>
<dbReference type="PANTHER" id="PTHR45090">
    <property type="entry name" value="CHAPERONE PROTEIN DNAJ 20 CHLOROPLASTIC"/>
    <property type="match status" value="1"/>
</dbReference>
<dbReference type="InterPro" id="IPR036869">
    <property type="entry name" value="J_dom_sf"/>
</dbReference>
<comment type="caution">
    <text evidence="3">The sequence shown here is derived from an EMBL/GenBank/DDBJ whole genome shotgun (WGS) entry which is preliminary data.</text>
</comment>
<dbReference type="AlphaFoldDB" id="A0A3L6QLG7"/>
<proteinExistence type="predicted"/>